<feature type="compositionally biased region" description="Basic and acidic residues" evidence="2">
    <location>
        <begin position="1"/>
        <end position="23"/>
    </location>
</feature>
<evidence type="ECO:0000256" key="1">
    <source>
        <dbReference type="SAM" id="Coils"/>
    </source>
</evidence>
<organism evidence="3 4">
    <name type="scientific">Euplotes crassus</name>
    <dbReference type="NCBI Taxonomy" id="5936"/>
    <lineage>
        <taxon>Eukaryota</taxon>
        <taxon>Sar</taxon>
        <taxon>Alveolata</taxon>
        <taxon>Ciliophora</taxon>
        <taxon>Intramacronucleata</taxon>
        <taxon>Spirotrichea</taxon>
        <taxon>Hypotrichia</taxon>
        <taxon>Euplotida</taxon>
        <taxon>Euplotidae</taxon>
        <taxon>Moneuplotes</taxon>
    </lineage>
</organism>
<gene>
    <name evidence="3" type="ORF">ECRASSUSDP1_LOCUS3415</name>
</gene>
<accession>A0AAD1U4D8</accession>
<evidence type="ECO:0000313" key="3">
    <source>
        <dbReference type="EMBL" id="CAI2362097.1"/>
    </source>
</evidence>
<feature type="region of interest" description="Disordered" evidence="2">
    <location>
        <begin position="1"/>
        <end position="24"/>
    </location>
</feature>
<evidence type="ECO:0000313" key="4">
    <source>
        <dbReference type="Proteomes" id="UP001295684"/>
    </source>
</evidence>
<keyword evidence="1" id="KW-0175">Coiled coil</keyword>
<reference evidence="3" key="1">
    <citation type="submission" date="2023-07" db="EMBL/GenBank/DDBJ databases">
        <authorList>
            <consortium name="AG Swart"/>
            <person name="Singh M."/>
            <person name="Singh A."/>
            <person name="Seah K."/>
            <person name="Emmerich C."/>
        </authorList>
    </citation>
    <scope>NUCLEOTIDE SEQUENCE</scope>
    <source>
        <strain evidence="3">DP1</strain>
    </source>
</reference>
<feature type="coiled-coil region" evidence="1">
    <location>
        <begin position="180"/>
        <end position="248"/>
    </location>
</feature>
<keyword evidence="4" id="KW-1185">Reference proteome</keyword>
<dbReference type="AlphaFoldDB" id="A0AAD1U4D8"/>
<dbReference type="EMBL" id="CAMPGE010003271">
    <property type="protein sequence ID" value="CAI2362097.1"/>
    <property type="molecule type" value="Genomic_DNA"/>
</dbReference>
<sequence length="404" mass="47225">MDSKAIKQERSQPIGDEREGKKEGAKHRFWSVVKDKAKEFEMTVLAGGFQSVLKLFARTFKNFEYEVKEAFKREDSERCNAILEQVRMINKSIMCENFKKNITTSEISKDGSLAFELLYDSSLIDLSCNIVKEEQEEDIKEISNSTFIIPKTTLDKHTQIQNDISKEMTENHSKTLKQTEQKFQEQIYKLNENIKSLREQKEKSDNLAFEFRSNISDKEKQTITEKELKAVYEQLSALKLKYQHLQTQNGDLQFKLKTEHQLVKKTKKDLQKLLCESIYQGNVQKKRLFDSNFAFELSFKNDKHKDQIDAFTRTRLKLPDIKSIKISDINNPQLESINKFLEKSSPDSLQLLCLNWHGEELLEGAKIIKGLINSLHKSHQRGLFGKFRVPVFWTCDCYPKLSQR</sequence>
<comment type="caution">
    <text evidence="3">The sequence shown here is derived from an EMBL/GenBank/DDBJ whole genome shotgun (WGS) entry which is preliminary data.</text>
</comment>
<dbReference type="Proteomes" id="UP001295684">
    <property type="component" value="Unassembled WGS sequence"/>
</dbReference>
<evidence type="ECO:0000256" key="2">
    <source>
        <dbReference type="SAM" id="MobiDB-lite"/>
    </source>
</evidence>
<proteinExistence type="predicted"/>
<name>A0AAD1U4D8_EUPCR</name>
<protein>
    <submittedName>
        <fullName evidence="3">Uncharacterized protein</fullName>
    </submittedName>
</protein>